<evidence type="ECO:0000313" key="1">
    <source>
        <dbReference type="EMBL" id="KAK9765909.1"/>
    </source>
</evidence>
<sequence length="252" mass="28268">MRVQADPLAMQTLKVARTNNLSTEALLRKKGSFNIPTKRGAEHTLNISQPIDSNCPTLPVANTRPMTGFERIMAAAGADTETQLMSFINDYNDFEPMPSLMAGSSGGDTFELDSEAGTRKQKVSFNQTLRGYVSNKGSHSNYNQSLYIPKLNSTKPSLCFEKISPNRGSQNRESLLSKMLQNYNETPESRKVAPNRCTINSVRESIPLRLPLPCDTPYESSSKPFISLRGIRNAYVPQQRYQTYFDEVVQIW</sequence>
<dbReference type="EMBL" id="JASJQH010000211">
    <property type="protein sequence ID" value="KAK9765909.1"/>
    <property type="molecule type" value="Genomic_DNA"/>
</dbReference>
<proteinExistence type="predicted"/>
<accession>A0ABR2WWR7</accession>
<evidence type="ECO:0000313" key="2">
    <source>
        <dbReference type="Proteomes" id="UP001479436"/>
    </source>
</evidence>
<organism evidence="1 2">
    <name type="scientific">Basidiobolus ranarum</name>
    <dbReference type="NCBI Taxonomy" id="34480"/>
    <lineage>
        <taxon>Eukaryota</taxon>
        <taxon>Fungi</taxon>
        <taxon>Fungi incertae sedis</taxon>
        <taxon>Zoopagomycota</taxon>
        <taxon>Entomophthoromycotina</taxon>
        <taxon>Basidiobolomycetes</taxon>
        <taxon>Basidiobolales</taxon>
        <taxon>Basidiobolaceae</taxon>
        <taxon>Basidiobolus</taxon>
    </lineage>
</organism>
<reference evidence="1 2" key="1">
    <citation type="submission" date="2023-04" db="EMBL/GenBank/DDBJ databases">
        <title>Genome of Basidiobolus ranarum AG-B5.</title>
        <authorList>
            <person name="Stajich J.E."/>
            <person name="Carter-House D."/>
            <person name="Gryganskyi A."/>
        </authorList>
    </citation>
    <scope>NUCLEOTIDE SEQUENCE [LARGE SCALE GENOMIC DNA]</scope>
    <source>
        <strain evidence="1 2">AG-B5</strain>
    </source>
</reference>
<gene>
    <name evidence="1" type="ORF">K7432_005389</name>
</gene>
<keyword evidence="2" id="KW-1185">Reference proteome</keyword>
<dbReference type="Proteomes" id="UP001479436">
    <property type="component" value="Unassembled WGS sequence"/>
</dbReference>
<name>A0ABR2WWR7_9FUNG</name>
<protein>
    <submittedName>
        <fullName evidence="1">Uncharacterized protein</fullName>
    </submittedName>
</protein>
<comment type="caution">
    <text evidence="1">The sequence shown here is derived from an EMBL/GenBank/DDBJ whole genome shotgun (WGS) entry which is preliminary data.</text>
</comment>